<proteinExistence type="predicted"/>
<feature type="region of interest" description="Disordered" evidence="1">
    <location>
        <begin position="55"/>
        <end position="118"/>
    </location>
</feature>
<sequence>MGDSSMLHNSSLVQSESAISFPRYRRRPLRSRTYLALIGILSYSHTNSTQLQIQEVDGDDSQSRQVSKENGSIPPNEVNSKAVLVSLPNSKYSEDPVVKESSNGEDKENNGGFDCNQATTPKLDHINLATDGELEVAPANSISNGDSFVVENQTGDCAILAGNEHDDANIVLDNQMDDLGTMEELIVDEEFSIADYSDVLDSCFGMDMVTEPSKGVDDSKENDTVLKENILKETEHELQLKEMELEKLIFSSGAVNPSSCQNADEEIEEGEISGEAGVADASFDALNEDVASLGETRTEVVHAPNHYINKEEFTRNDDEERGCRQHQLSGPSQVDLVNKDCNSVKVGSRTTDGVMQDCHSQNVFHDSYMEIQRNSRIKPCSKRQSPPGSDVQENAAENQMATTSEKV</sequence>
<protein>
    <submittedName>
        <fullName evidence="2">Uncharacterized protein</fullName>
    </submittedName>
</protein>
<feature type="region of interest" description="Disordered" evidence="1">
    <location>
        <begin position="376"/>
        <end position="407"/>
    </location>
</feature>
<feature type="compositionally biased region" description="Polar residues" evidence="1">
    <location>
        <begin position="382"/>
        <end position="407"/>
    </location>
</feature>
<comment type="caution">
    <text evidence="2">The sequence shown here is derived from an EMBL/GenBank/DDBJ whole genome shotgun (WGS) entry which is preliminary data.</text>
</comment>
<dbReference type="AlphaFoldDB" id="A0ABD3DMQ3"/>
<evidence type="ECO:0000256" key="1">
    <source>
        <dbReference type="SAM" id="MobiDB-lite"/>
    </source>
</evidence>
<dbReference type="Proteomes" id="UP001632038">
    <property type="component" value="Unassembled WGS sequence"/>
</dbReference>
<accession>A0ABD3DMQ3</accession>
<reference evidence="3" key="1">
    <citation type="journal article" date="2024" name="IScience">
        <title>Strigolactones Initiate the Formation of Haustorium-like Structures in Castilleja.</title>
        <authorList>
            <person name="Buerger M."/>
            <person name="Peterson D."/>
            <person name="Chory J."/>
        </authorList>
    </citation>
    <scope>NUCLEOTIDE SEQUENCE [LARGE SCALE GENOMIC DNA]</scope>
</reference>
<gene>
    <name evidence="2" type="ORF">CASFOL_013752</name>
</gene>
<evidence type="ECO:0000313" key="2">
    <source>
        <dbReference type="EMBL" id="KAL3642937.1"/>
    </source>
</evidence>
<evidence type="ECO:0000313" key="3">
    <source>
        <dbReference type="Proteomes" id="UP001632038"/>
    </source>
</evidence>
<keyword evidence="3" id="KW-1185">Reference proteome</keyword>
<dbReference type="EMBL" id="JAVIJP010000016">
    <property type="protein sequence ID" value="KAL3642937.1"/>
    <property type="molecule type" value="Genomic_DNA"/>
</dbReference>
<organism evidence="2 3">
    <name type="scientific">Castilleja foliolosa</name>
    <dbReference type="NCBI Taxonomy" id="1961234"/>
    <lineage>
        <taxon>Eukaryota</taxon>
        <taxon>Viridiplantae</taxon>
        <taxon>Streptophyta</taxon>
        <taxon>Embryophyta</taxon>
        <taxon>Tracheophyta</taxon>
        <taxon>Spermatophyta</taxon>
        <taxon>Magnoliopsida</taxon>
        <taxon>eudicotyledons</taxon>
        <taxon>Gunneridae</taxon>
        <taxon>Pentapetalae</taxon>
        <taxon>asterids</taxon>
        <taxon>lamiids</taxon>
        <taxon>Lamiales</taxon>
        <taxon>Orobanchaceae</taxon>
        <taxon>Pedicularideae</taxon>
        <taxon>Castillejinae</taxon>
        <taxon>Castilleja</taxon>
    </lineage>
</organism>
<feature type="compositionally biased region" description="Basic and acidic residues" evidence="1">
    <location>
        <begin position="92"/>
        <end position="109"/>
    </location>
</feature>
<name>A0ABD3DMQ3_9LAMI</name>